<sequence length="49" mass="5828">MEAEISIRSITVKNLNVAFWVQFYLYSSRAKLFNRRSQSRTVFCINLLI</sequence>
<protein>
    <submittedName>
        <fullName evidence="1">Uncharacterized protein</fullName>
    </submittedName>
</protein>
<organism evidence="1">
    <name type="scientific">Phakopsora pachyrhizi</name>
    <name type="common">Asian soybean rust disease fungus</name>
    <dbReference type="NCBI Taxonomy" id="170000"/>
    <lineage>
        <taxon>Eukaryota</taxon>
        <taxon>Fungi</taxon>
        <taxon>Dikarya</taxon>
        <taxon>Basidiomycota</taxon>
        <taxon>Pucciniomycotina</taxon>
        <taxon>Pucciniomycetes</taxon>
        <taxon>Pucciniales</taxon>
        <taxon>Phakopsoraceae</taxon>
        <taxon>Phakopsora</taxon>
    </lineage>
</organism>
<dbReference type="EMBL" id="KT247345">
    <property type="protein sequence ID" value="ALL41434.1"/>
    <property type="molecule type" value="mRNA"/>
</dbReference>
<evidence type="ECO:0000313" key="1">
    <source>
        <dbReference type="EMBL" id="ALL41434.1"/>
    </source>
</evidence>
<dbReference type="AlphaFoldDB" id="A0A0S1MKN1"/>
<name>A0A0S1MKN1_PHAPC</name>
<proteinExistence type="evidence at transcript level"/>
<accession>A0A0S1MKN1</accession>
<reference evidence="1" key="1">
    <citation type="submission" date="2015-07" db="EMBL/GenBank/DDBJ databases">
        <title>Elucidating the P. pachyrhizi secretome and potential effectors.</title>
        <authorList>
            <person name="de Carvalho M.C.C.G."/>
            <person name="Nascimento L.C."/>
            <person name="Darben L.M."/>
            <person name="Polizel-Podanosqui A.M."/>
            <person name="Lopes-Caitar V.S."/>
            <person name="Rocha C.S."/>
            <person name="Qi M."/>
            <person name="Carazolle M."/>
            <person name="Kuwahara M.K."/>
            <person name="Pereira G.A.G."/>
            <person name="Abdelnoor R.V."/>
            <person name="Whitham S.A."/>
            <person name="Marcelino-Guimaraes F.C."/>
        </authorList>
    </citation>
    <scope>NUCLEOTIDE SEQUENCE</scope>
</reference>